<keyword evidence="4" id="KW-0443">Lipid metabolism</keyword>
<dbReference type="STRING" id="1300342.I596_879"/>
<proteinExistence type="inferred from homology"/>
<dbReference type="InterPro" id="IPR016181">
    <property type="entry name" value="Acyl_CoA_acyltransferase"/>
</dbReference>
<reference evidence="12 13" key="1">
    <citation type="submission" date="2016-04" db="EMBL/GenBank/DDBJ databases">
        <title>Complete genome sequence of Dokdonella koreensis DS-123T.</title>
        <authorList>
            <person name="Kim J.F."/>
            <person name="Lee H."/>
            <person name="Kwak M.-J."/>
        </authorList>
    </citation>
    <scope>NUCLEOTIDE SEQUENCE [LARGE SCALE GENOMIC DNA]</scope>
    <source>
        <strain evidence="12 13">DS-123</strain>
    </source>
</reference>
<dbReference type="Pfam" id="PF19576">
    <property type="entry name" value="Acyltransf_2"/>
    <property type="match status" value="1"/>
</dbReference>
<keyword evidence="13" id="KW-1185">Reference proteome</keyword>
<keyword evidence="5 12" id="KW-0012">Acyltransferase</keyword>
<dbReference type="SMART" id="SM00563">
    <property type="entry name" value="PlsC"/>
    <property type="match status" value="1"/>
</dbReference>
<comment type="catalytic activity">
    <reaction evidence="10">
        <text>a (3R)-hydroxyacyl-[ACP] + L-ornithine = a lyso-ornithine lipid + holo-[ACP] + H(+)</text>
        <dbReference type="Rhea" id="RHEA:20633"/>
        <dbReference type="Rhea" id="RHEA-COMP:9685"/>
        <dbReference type="Rhea" id="RHEA-COMP:9945"/>
        <dbReference type="ChEBI" id="CHEBI:15378"/>
        <dbReference type="ChEBI" id="CHEBI:46911"/>
        <dbReference type="ChEBI" id="CHEBI:64479"/>
        <dbReference type="ChEBI" id="CHEBI:78827"/>
        <dbReference type="ChEBI" id="CHEBI:138482"/>
        <dbReference type="EC" id="2.3.2.30"/>
    </reaction>
    <physiologicalReaction direction="left-to-right" evidence="10">
        <dbReference type="Rhea" id="RHEA:20634"/>
    </physiologicalReaction>
</comment>
<feature type="domain" description="Phospholipid/glycerol acyltransferase" evidence="11">
    <location>
        <begin position="83"/>
        <end position="200"/>
    </location>
</feature>
<evidence type="ECO:0000313" key="12">
    <source>
        <dbReference type="EMBL" id="ANB16910.1"/>
    </source>
</evidence>
<dbReference type="OrthoDB" id="1113830at2"/>
<evidence type="ECO:0000256" key="6">
    <source>
        <dbReference type="ARBA" id="ARBA00038095"/>
    </source>
</evidence>
<sequence length="579" mass="64594">MLDLEGRIEARFPQWFTGRRAPFSRQLVRSLARIARIDTIDAFVRDHAHLRGFAFVEAALERLDCRFLVDQVERERIPESGRVVIVANHPMGAIDALALLAFVGSVRRDVRIVANDFLAAFEGLSDLLIPLRVFGGRAGADSLRQVDQALRSEQAVIVFPAGEVSRLTPLGVRDAAWRHGFLRFAEQAAAPVVPVRIEGRNSALFYGMSALFKPLGTGLLPREIFARQQSRLVIRVGAPRPIGDVMSGIADRRRISREVRRAVYAIGRRGDRWSALQAPLAHRPAPAAIRADVERLPLLGENSDGLRIHAGRLATDSPLLREIARLRELTFRSVGEGTGRRLDTDVYDSWYDHIVLWDAAAGEVAGAYRIADCARVLGERGLDGLYTRSLFEIDGRLLPAIERSAELGRSFVQPRYRNTRSLDWLWQGIGAWLRIHPQVRHLYGPVSISAELPLAAREQIVGYYDRYFGGDRGLARPYHPFRYAGTAPDFGSLDADQAMAALRERLEPSGARVPILYRQYTELCEPGGARFLAFGVDPAFRNSIDGLILIDLDRLRPRKRARYLPALPGQRLAGETADA</sequence>
<dbReference type="InterPro" id="IPR002123">
    <property type="entry name" value="Plipid/glycerol_acylTrfase"/>
</dbReference>
<evidence type="ECO:0000256" key="3">
    <source>
        <dbReference type="ARBA" id="ARBA00022679"/>
    </source>
</evidence>
<gene>
    <name evidence="12" type="ORF">I596_879</name>
</gene>
<evidence type="ECO:0000256" key="7">
    <source>
        <dbReference type="ARBA" id="ARBA00039058"/>
    </source>
</evidence>
<evidence type="ECO:0000256" key="2">
    <source>
        <dbReference type="ARBA" id="ARBA00022516"/>
    </source>
</evidence>
<protein>
    <recommendedName>
        <fullName evidence="8">L-ornithine N(alpha)-acyltransferase</fullName>
        <ecNumber evidence="7">2.3.2.30</ecNumber>
    </recommendedName>
</protein>
<dbReference type="PANTHER" id="PTHR37323:SF1">
    <property type="entry name" value="L-ORNITHINE N(ALPHA)-ACYLTRANSFERASE"/>
    <property type="match status" value="1"/>
</dbReference>
<dbReference type="InterPro" id="IPR045746">
    <property type="entry name" value="ACT14924-like_Acyltransf_dom"/>
</dbReference>
<keyword evidence="2" id="KW-0444">Lipid biosynthesis</keyword>
<accession>A0A160DSM7</accession>
<dbReference type="GO" id="GO:0006629">
    <property type="term" value="P:lipid metabolic process"/>
    <property type="evidence" value="ECO:0007669"/>
    <property type="project" value="UniProtKB-KW"/>
</dbReference>
<dbReference type="AlphaFoldDB" id="A0A160DSM7"/>
<comment type="similarity">
    <text evidence="6">Belongs to the acetyltransferase family. OlsB subfamily.</text>
</comment>
<dbReference type="KEGG" id="dko:I596_879"/>
<dbReference type="RefSeq" id="WP_083965354.1">
    <property type="nucleotide sequence ID" value="NZ_CP015249.1"/>
</dbReference>
<evidence type="ECO:0000313" key="13">
    <source>
        <dbReference type="Proteomes" id="UP000076830"/>
    </source>
</evidence>
<dbReference type="Gene3D" id="3.40.630.30">
    <property type="match status" value="1"/>
</dbReference>
<keyword evidence="3 12" id="KW-0808">Transferase</keyword>
<dbReference type="Proteomes" id="UP000076830">
    <property type="component" value="Chromosome"/>
</dbReference>
<comment type="pathway">
    <text evidence="1">Lipid metabolism.</text>
</comment>
<dbReference type="GO" id="GO:0043810">
    <property type="term" value="F:ornithine-acyl [acyl carrier protein] N-acyltransferase activity"/>
    <property type="evidence" value="ECO:0007669"/>
    <property type="project" value="UniProtKB-EC"/>
</dbReference>
<evidence type="ECO:0000256" key="10">
    <source>
        <dbReference type="ARBA" id="ARBA00047785"/>
    </source>
</evidence>
<dbReference type="Pfam" id="PF13444">
    <property type="entry name" value="Acetyltransf_5"/>
    <property type="match status" value="1"/>
</dbReference>
<dbReference type="InterPro" id="IPR052351">
    <property type="entry name" value="Ornithine_N-alpha-AT"/>
</dbReference>
<dbReference type="EMBL" id="CP015249">
    <property type="protein sequence ID" value="ANB16910.1"/>
    <property type="molecule type" value="Genomic_DNA"/>
</dbReference>
<evidence type="ECO:0000256" key="8">
    <source>
        <dbReference type="ARBA" id="ARBA00039866"/>
    </source>
</evidence>
<evidence type="ECO:0000259" key="11">
    <source>
        <dbReference type="SMART" id="SM00563"/>
    </source>
</evidence>
<comment type="function">
    <text evidence="9">Catalyzes the first step in the biosynthesis of ornithine lipids, which are phosphorus-free membrane lipids. Catalyzes the 3-hydroxyacyl-acyl carrier protein-dependent acylation of ornithine to form lyso-ornithine lipid (LOL).</text>
</comment>
<organism evidence="12 13">
    <name type="scientific">Dokdonella koreensis DS-123</name>
    <dbReference type="NCBI Taxonomy" id="1300342"/>
    <lineage>
        <taxon>Bacteria</taxon>
        <taxon>Pseudomonadati</taxon>
        <taxon>Pseudomonadota</taxon>
        <taxon>Gammaproteobacteria</taxon>
        <taxon>Lysobacterales</taxon>
        <taxon>Rhodanobacteraceae</taxon>
        <taxon>Dokdonella</taxon>
    </lineage>
</organism>
<dbReference type="EC" id="2.3.2.30" evidence="7"/>
<dbReference type="SUPFAM" id="SSF69593">
    <property type="entry name" value="Glycerol-3-phosphate (1)-acyltransferase"/>
    <property type="match status" value="1"/>
</dbReference>
<evidence type="ECO:0000256" key="4">
    <source>
        <dbReference type="ARBA" id="ARBA00023098"/>
    </source>
</evidence>
<evidence type="ECO:0000256" key="9">
    <source>
        <dbReference type="ARBA" id="ARBA00045724"/>
    </source>
</evidence>
<dbReference type="SUPFAM" id="SSF55729">
    <property type="entry name" value="Acyl-CoA N-acyltransferases (Nat)"/>
    <property type="match status" value="1"/>
</dbReference>
<dbReference type="PANTHER" id="PTHR37323">
    <property type="entry name" value="GCN5-RELATED N-ACETYLTRANSFERASE"/>
    <property type="match status" value="1"/>
</dbReference>
<dbReference type="PATRIC" id="fig|1300342.3.peg.860"/>
<evidence type="ECO:0000256" key="1">
    <source>
        <dbReference type="ARBA" id="ARBA00005189"/>
    </source>
</evidence>
<name>A0A160DSM7_9GAMM</name>
<evidence type="ECO:0000256" key="5">
    <source>
        <dbReference type="ARBA" id="ARBA00023315"/>
    </source>
</evidence>